<protein>
    <submittedName>
        <fullName evidence="1">Uncharacterized protein</fullName>
    </submittedName>
</protein>
<name>U5MXK0_CLOSA</name>
<evidence type="ECO:0000313" key="2">
    <source>
        <dbReference type="Proteomes" id="UP000017118"/>
    </source>
</evidence>
<dbReference type="AlphaFoldDB" id="U5MXK0"/>
<dbReference type="Proteomes" id="UP000017118">
    <property type="component" value="Chromosome"/>
</dbReference>
<reference evidence="1 2" key="1">
    <citation type="journal article" date="2013" name="Genome Announc.">
        <title>Complete Genome Sequence of the Solvent Producer Clostridium saccharobutylicum NCP262 (DSM 13864).</title>
        <authorList>
            <person name="Poehlein A."/>
            <person name="Hartwich K."/>
            <person name="Krabben P."/>
            <person name="Ehrenreich A."/>
            <person name="Liebl W."/>
            <person name="Durre P."/>
            <person name="Gottschalk G."/>
            <person name="Daniel R."/>
        </authorList>
    </citation>
    <scope>NUCLEOTIDE SEQUENCE [LARGE SCALE GENOMIC DNA]</scope>
    <source>
        <strain evidence="1">DSM 13864</strain>
    </source>
</reference>
<gene>
    <name evidence="1" type="ORF">CLSA_c43630</name>
</gene>
<dbReference type="EMBL" id="CP006721">
    <property type="protein sequence ID" value="AGX45315.1"/>
    <property type="molecule type" value="Genomic_DNA"/>
</dbReference>
<accession>U5MXK0</accession>
<keyword evidence="2" id="KW-1185">Reference proteome</keyword>
<sequence length="31" mass="3762">MSDLFQIPKETTNELEEVFEPERLINIYIHI</sequence>
<dbReference type="HOGENOM" id="CLU_3395886_0_0_9"/>
<dbReference type="PATRIC" id="fig|1345695.10.peg.2568"/>
<proteinExistence type="predicted"/>
<organism evidence="1 2">
    <name type="scientific">Clostridium saccharobutylicum DSM 13864</name>
    <dbReference type="NCBI Taxonomy" id="1345695"/>
    <lineage>
        <taxon>Bacteria</taxon>
        <taxon>Bacillati</taxon>
        <taxon>Bacillota</taxon>
        <taxon>Clostridia</taxon>
        <taxon>Eubacteriales</taxon>
        <taxon>Clostridiaceae</taxon>
        <taxon>Clostridium</taxon>
    </lineage>
</organism>
<dbReference type="KEGG" id="csb:CLSA_c43630"/>
<evidence type="ECO:0000313" key="1">
    <source>
        <dbReference type="EMBL" id="AGX45315.1"/>
    </source>
</evidence>